<dbReference type="OrthoDB" id="10536601at2759"/>
<keyword evidence="2" id="KW-1185">Reference proteome</keyword>
<feature type="non-terminal residue" evidence="1">
    <location>
        <position position="229"/>
    </location>
</feature>
<name>A0A9N9FS38_9GLOM</name>
<comment type="caution">
    <text evidence="1">The sequence shown here is derived from an EMBL/GenBank/DDBJ whole genome shotgun (WGS) entry which is preliminary data.</text>
</comment>
<dbReference type="AlphaFoldDB" id="A0A9N9FS38"/>
<evidence type="ECO:0000313" key="2">
    <source>
        <dbReference type="Proteomes" id="UP000789759"/>
    </source>
</evidence>
<accession>A0A9N9FS38</accession>
<sequence length="229" mass="23194">GCTQDSDCSNGATPLGPGVGHCYNGQCYLCYNSCVYNTVCSKFASPTFAAVCASDVNCIVNPPPPPGVSNCWCCSGPAATTSTSAKAKTPTTAKAKTFTTTKAKISITAKAKTSTTTKVATTITSTITSTSTPTIASTITSTIASAITSTITTIPTPGCTQDSDCPNGATPPGPGVGHCYNGHCILCYNSCLYGSVCQSFASSSFAAVCAPDVQCAVNPPPPPVANYRY</sequence>
<dbReference type="EMBL" id="CAJVQA010002811">
    <property type="protein sequence ID" value="CAG8557999.1"/>
    <property type="molecule type" value="Genomic_DNA"/>
</dbReference>
<evidence type="ECO:0000313" key="1">
    <source>
        <dbReference type="EMBL" id="CAG8557999.1"/>
    </source>
</evidence>
<gene>
    <name evidence="1" type="ORF">CPELLU_LOCUS5066</name>
</gene>
<dbReference type="Proteomes" id="UP000789759">
    <property type="component" value="Unassembled WGS sequence"/>
</dbReference>
<reference evidence="1" key="1">
    <citation type="submission" date="2021-06" db="EMBL/GenBank/DDBJ databases">
        <authorList>
            <person name="Kallberg Y."/>
            <person name="Tangrot J."/>
            <person name="Rosling A."/>
        </authorList>
    </citation>
    <scope>NUCLEOTIDE SEQUENCE</scope>
    <source>
        <strain evidence="1">FL966</strain>
    </source>
</reference>
<protein>
    <submittedName>
        <fullName evidence="1">7774_t:CDS:1</fullName>
    </submittedName>
</protein>
<organism evidence="1 2">
    <name type="scientific">Cetraspora pellucida</name>
    <dbReference type="NCBI Taxonomy" id="1433469"/>
    <lineage>
        <taxon>Eukaryota</taxon>
        <taxon>Fungi</taxon>
        <taxon>Fungi incertae sedis</taxon>
        <taxon>Mucoromycota</taxon>
        <taxon>Glomeromycotina</taxon>
        <taxon>Glomeromycetes</taxon>
        <taxon>Diversisporales</taxon>
        <taxon>Gigasporaceae</taxon>
        <taxon>Cetraspora</taxon>
    </lineage>
</organism>
<proteinExistence type="predicted"/>